<evidence type="ECO:0000313" key="2">
    <source>
        <dbReference type="EMBL" id="KAK9087489.1"/>
    </source>
</evidence>
<dbReference type="EMBL" id="JBBNAF010000013">
    <property type="protein sequence ID" value="KAK9087489.1"/>
    <property type="molecule type" value="Genomic_DNA"/>
</dbReference>
<name>A0AAP0EEQ2_9MAGN</name>
<evidence type="ECO:0000256" key="1">
    <source>
        <dbReference type="SAM" id="MobiDB-lite"/>
    </source>
</evidence>
<comment type="caution">
    <text evidence="2">The sequence shown here is derived from an EMBL/GenBank/DDBJ whole genome shotgun (WGS) entry which is preliminary data.</text>
</comment>
<dbReference type="AlphaFoldDB" id="A0AAP0EEQ2"/>
<sequence length="125" mass="13350">MAKKGAQRRRARERAGGKRGGDDLDGTAGGSAAQTAAAEIGMLQRWQGKLRRGTGGPETLERHRKRTRTTSRISTCVACGDSPVDGEASERAAMADQGEVAMQEDRGLAVLCGECRQTDGDFGWR</sequence>
<keyword evidence="3" id="KW-1185">Reference proteome</keyword>
<evidence type="ECO:0000313" key="3">
    <source>
        <dbReference type="Proteomes" id="UP001420932"/>
    </source>
</evidence>
<feature type="compositionally biased region" description="Basic and acidic residues" evidence="1">
    <location>
        <begin position="13"/>
        <end position="22"/>
    </location>
</feature>
<reference evidence="2 3" key="1">
    <citation type="submission" date="2024-01" db="EMBL/GenBank/DDBJ databases">
        <title>Genome assemblies of Stephania.</title>
        <authorList>
            <person name="Yang L."/>
        </authorList>
    </citation>
    <scope>NUCLEOTIDE SEQUENCE [LARGE SCALE GENOMIC DNA]</scope>
    <source>
        <strain evidence="2">YNDBR</strain>
        <tissue evidence="2">Leaf</tissue>
    </source>
</reference>
<dbReference type="Proteomes" id="UP001420932">
    <property type="component" value="Unassembled WGS sequence"/>
</dbReference>
<organism evidence="2 3">
    <name type="scientific">Stephania yunnanensis</name>
    <dbReference type="NCBI Taxonomy" id="152371"/>
    <lineage>
        <taxon>Eukaryota</taxon>
        <taxon>Viridiplantae</taxon>
        <taxon>Streptophyta</taxon>
        <taxon>Embryophyta</taxon>
        <taxon>Tracheophyta</taxon>
        <taxon>Spermatophyta</taxon>
        <taxon>Magnoliopsida</taxon>
        <taxon>Ranunculales</taxon>
        <taxon>Menispermaceae</taxon>
        <taxon>Menispermoideae</taxon>
        <taxon>Cissampelideae</taxon>
        <taxon>Stephania</taxon>
    </lineage>
</organism>
<gene>
    <name evidence="2" type="ORF">Syun_029883</name>
</gene>
<proteinExistence type="predicted"/>
<accession>A0AAP0EEQ2</accession>
<feature type="compositionally biased region" description="Basic residues" evidence="1">
    <location>
        <begin position="1"/>
        <end position="12"/>
    </location>
</feature>
<feature type="region of interest" description="Disordered" evidence="1">
    <location>
        <begin position="1"/>
        <end position="35"/>
    </location>
</feature>
<protein>
    <submittedName>
        <fullName evidence="2">Uncharacterized protein</fullName>
    </submittedName>
</protein>